<accession>A0A1M6M2C3</accession>
<sequence length="56" mass="6684">MEKYLTCEQVAERYGVKVITVWAWIREKKLPAIRIGKGYRVKPEDLEAFEEARRTK</sequence>
<dbReference type="OrthoDB" id="515428at2"/>
<proteinExistence type="predicted"/>
<dbReference type="InterPro" id="IPR041657">
    <property type="entry name" value="HTH_17"/>
</dbReference>
<evidence type="ECO:0000313" key="2">
    <source>
        <dbReference type="EMBL" id="SHJ77605.1"/>
    </source>
</evidence>
<protein>
    <submittedName>
        <fullName evidence="2">DNA binding domain-containing protein, excisionase family</fullName>
    </submittedName>
</protein>
<dbReference type="STRING" id="1121919.SAMN02745975_02835"/>
<feature type="domain" description="Helix-turn-helix" evidence="1">
    <location>
        <begin position="4"/>
        <end position="53"/>
    </location>
</feature>
<reference evidence="3" key="1">
    <citation type="submission" date="2016-11" db="EMBL/GenBank/DDBJ databases">
        <authorList>
            <person name="Varghese N."/>
            <person name="Submissions S."/>
        </authorList>
    </citation>
    <scope>NUCLEOTIDE SEQUENCE [LARGE SCALE GENOMIC DNA]</scope>
    <source>
        <strain evidence="3">DSM 17957</strain>
    </source>
</reference>
<organism evidence="2 3">
    <name type="scientific">Geosporobacter subterraneus DSM 17957</name>
    <dbReference type="NCBI Taxonomy" id="1121919"/>
    <lineage>
        <taxon>Bacteria</taxon>
        <taxon>Bacillati</taxon>
        <taxon>Bacillota</taxon>
        <taxon>Clostridia</taxon>
        <taxon>Peptostreptococcales</taxon>
        <taxon>Thermotaleaceae</taxon>
        <taxon>Geosporobacter</taxon>
    </lineage>
</organism>
<dbReference type="NCBIfam" id="TIGR01764">
    <property type="entry name" value="excise"/>
    <property type="match status" value="1"/>
</dbReference>
<dbReference type="EMBL" id="FQZV01000041">
    <property type="protein sequence ID" value="SHJ77605.1"/>
    <property type="molecule type" value="Genomic_DNA"/>
</dbReference>
<dbReference type="InterPro" id="IPR009061">
    <property type="entry name" value="DNA-bd_dom_put_sf"/>
</dbReference>
<dbReference type="InterPro" id="IPR010093">
    <property type="entry name" value="SinI_DNA-bd"/>
</dbReference>
<dbReference type="GO" id="GO:0003677">
    <property type="term" value="F:DNA binding"/>
    <property type="evidence" value="ECO:0007669"/>
    <property type="project" value="InterPro"/>
</dbReference>
<dbReference type="AlphaFoldDB" id="A0A1M6M2C3"/>
<dbReference type="SUPFAM" id="SSF46955">
    <property type="entry name" value="Putative DNA-binding domain"/>
    <property type="match status" value="1"/>
</dbReference>
<dbReference type="Pfam" id="PF12728">
    <property type="entry name" value="HTH_17"/>
    <property type="match status" value="1"/>
</dbReference>
<gene>
    <name evidence="2" type="ORF">SAMN02745975_02835</name>
</gene>
<name>A0A1M6M2C3_9FIRM</name>
<keyword evidence="3" id="KW-1185">Reference proteome</keyword>
<dbReference type="RefSeq" id="WP_110941896.1">
    <property type="nucleotide sequence ID" value="NZ_FQZV01000041.1"/>
</dbReference>
<dbReference type="Proteomes" id="UP000184536">
    <property type="component" value="Unassembled WGS sequence"/>
</dbReference>
<evidence type="ECO:0000259" key="1">
    <source>
        <dbReference type="Pfam" id="PF12728"/>
    </source>
</evidence>
<evidence type="ECO:0000313" key="3">
    <source>
        <dbReference type="Proteomes" id="UP000184536"/>
    </source>
</evidence>
<dbReference type="Gene3D" id="1.10.1660.10">
    <property type="match status" value="1"/>
</dbReference>